<reference evidence="9 10" key="1">
    <citation type="submission" date="2017-03" db="EMBL/GenBank/DDBJ databases">
        <title>Whole genome sequence of Micromonospora wenchangensis, isolated from mangrove soil.</title>
        <authorList>
            <person name="Yang H."/>
        </authorList>
    </citation>
    <scope>NUCLEOTIDE SEQUENCE [LARGE SCALE GENOMIC DNA]</scope>
    <source>
        <strain evidence="9 10">CCTCC AA 2012002</strain>
    </source>
</reference>
<dbReference type="PANTHER" id="PTHR43806">
    <property type="entry name" value="PEPTIDASE S8"/>
    <property type="match status" value="1"/>
</dbReference>
<dbReference type="SUPFAM" id="SSF52743">
    <property type="entry name" value="Subtilisin-like"/>
    <property type="match status" value="1"/>
</dbReference>
<dbReference type="InterPro" id="IPR050131">
    <property type="entry name" value="Peptidase_S8_subtilisin-like"/>
</dbReference>
<feature type="transmembrane region" description="Helical" evidence="7">
    <location>
        <begin position="433"/>
        <end position="455"/>
    </location>
</feature>
<dbReference type="PROSITE" id="PS51892">
    <property type="entry name" value="SUBTILASE"/>
    <property type="match status" value="1"/>
</dbReference>
<feature type="region of interest" description="Disordered" evidence="6">
    <location>
        <begin position="466"/>
        <end position="494"/>
    </location>
</feature>
<keyword evidence="7" id="KW-1133">Transmembrane helix</keyword>
<dbReference type="GO" id="GO:0006508">
    <property type="term" value="P:proteolysis"/>
    <property type="evidence" value="ECO:0007669"/>
    <property type="project" value="UniProtKB-KW"/>
</dbReference>
<comment type="caution">
    <text evidence="5">Lacks conserved residue(s) required for the propagation of feature annotation.</text>
</comment>
<dbReference type="InterPro" id="IPR015500">
    <property type="entry name" value="Peptidase_S8_subtilisin-rel"/>
</dbReference>
<dbReference type="Gene3D" id="3.40.50.200">
    <property type="entry name" value="Peptidase S8/S53 domain"/>
    <property type="match status" value="1"/>
</dbReference>
<feature type="region of interest" description="Disordered" evidence="6">
    <location>
        <begin position="1"/>
        <end position="83"/>
    </location>
</feature>
<comment type="similarity">
    <text evidence="1 5">Belongs to the peptidase S8 family.</text>
</comment>
<sequence length="494" mass="50708">MTWPSTRWPGAGSAGSTTGGPGRRCRPPAGNRRREAGTEEHMTGYEPVHRQPDDRTGTGGRPPAVGLPTTPDRARRGRRRVTSGRVRQVAVGLVVGLVAANLAGPVRPATAAPDCAPAGGQVGTPSWAQQVLAPEQVWPFSQGAGVTVAVLGSGVDADHPQLRGRVGSGFDAVRGSGPADTDCTGQGTRVAGLIVARQAGGSPFAGLAPSARVLPVRVVDDRAFGAAPVDPAVLARGIDWAVDRGARVVAVTVAADRDAATLRASVRRAVDRGVLVVAASGDRGGDGNPASYPAAYPEVLAVGAIGPDGRRWPKSQYGPYLDLVAPGVAVTTTQRGEGLVEAADGTALACGFVAGAGALTLAKRSGAPRSELVRLLTVTAVPGADRTEYGHGTVNPYGAVNDQLLPQARPAPLPRFRPADDRTDPAVRESRRIALAGTALALATVLVVCAVALTLPRVRRRRWRAAVAPAPARSTPPTEPGPPVQLFDDPTPGR</sequence>
<dbReference type="AlphaFoldDB" id="A0A246RNJ0"/>
<keyword evidence="4" id="KW-0720">Serine protease</keyword>
<dbReference type="GO" id="GO:0004252">
    <property type="term" value="F:serine-type endopeptidase activity"/>
    <property type="evidence" value="ECO:0007669"/>
    <property type="project" value="InterPro"/>
</dbReference>
<organism evidence="9 10">
    <name type="scientific">Micromonospora wenchangensis</name>
    <dbReference type="NCBI Taxonomy" id="1185415"/>
    <lineage>
        <taxon>Bacteria</taxon>
        <taxon>Bacillati</taxon>
        <taxon>Actinomycetota</taxon>
        <taxon>Actinomycetes</taxon>
        <taxon>Micromonosporales</taxon>
        <taxon>Micromonosporaceae</taxon>
        <taxon>Micromonospora</taxon>
    </lineage>
</organism>
<dbReference type="PRINTS" id="PR00723">
    <property type="entry name" value="SUBTILISIN"/>
</dbReference>
<dbReference type="Pfam" id="PF00082">
    <property type="entry name" value="Peptidase_S8"/>
    <property type="match status" value="1"/>
</dbReference>
<proteinExistence type="inferred from homology"/>
<feature type="compositionally biased region" description="Low complexity" evidence="6">
    <location>
        <begin position="466"/>
        <end position="476"/>
    </location>
</feature>
<keyword evidence="2" id="KW-0645">Protease</keyword>
<evidence type="ECO:0000256" key="2">
    <source>
        <dbReference type="ARBA" id="ARBA00022670"/>
    </source>
</evidence>
<evidence type="ECO:0000313" key="10">
    <source>
        <dbReference type="Proteomes" id="UP000197174"/>
    </source>
</evidence>
<evidence type="ECO:0000256" key="5">
    <source>
        <dbReference type="PROSITE-ProRule" id="PRU01240"/>
    </source>
</evidence>
<keyword evidence="10" id="KW-1185">Reference proteome</keyword>
<dbReference type="PANTHER" id="PTHR43806:SF11">
    <property type="entry name" value="CEREVISIN-RELATED"/>
    <property type="match status" value="1"/>
</dbReference>
<accession>A0A246RNJ0</accession>
<dbReference type="Proteomes" id="UP000197174">
    <property type="component" value="Unassembled WGS sequence"/>
</dbReference>
<dbReference type="InterPro" id="IPR036852">
    <property type="entry name" value="Peptidase_S8/S53_dom_sf"/>
</dbReference>
<evidence type="ECO:0000256" key="1">
    <source>
        <dbReference type="ARBA" id="ARBA00011073"/>
    </source>
</evidence>
<evidence type="ECO:0000259" key="8">
    <source>
        <dbReference type="Pfam" id="PF00082"/>
    </source>
</evidence>
<dbReference type="EMBL" id="MZMV01000019">
    <property type="protein sequence ID" value="OWV07828.1"/>
    <property type="molecule type" value="Genomic_DNA"/>
</dbReference>
<keyword evidence="7" id="KW-0812">Transmembrane</keyword>
<comment type="caution">
    <text evidence="9">The sequence shown here is derived from an EMBL/GenBank/DDBJ whole genome shotgun (WGS) entry which is preliminary data.</text>
</comment>
<evidence type="ECO:0000256" key="3">
    <source>
        <dbReference type="ARBA" id="ARBA00022801"/>
    </source>
</evidence>
<name>A0A246RNJ0_9ACTN</name>
<dbReference type="InterPro" id="IPR000209">
    <property type="entry name" value="Peptidase_S8/S53_dom"/>
</dbReference>
<feature type="domain" description="Peptidase S8/S53" evidence="8">
    <location>
        <begin position="143"/>
        <end position="392"/>
    </location>
</feature>
<gene>
    <name evidence="9" type="ORF">B5D80_13550</name>
</gene>
<keyword evidence="7" id="KW-0472">Membrane</keyword>
<evidence type="ECO:0000313" key="9">
    <source>
        <dbReference type="EMBL" id="OWV07828.1"/>
    </source>
</evidence>
<feature type="compositionally biased region" description="Basic and acidic residues" evidence="6">
    <location>
        <begin position="32"/>
        <end position="56"/>
    </location>
</feature>
<evidence type="ECO:0000256" key="4">
    <source>
        <dbReference type="ARBA" id="ARBA00022825"/>
    </source>
</evidence>
<evidence type="ECO:0000256" key="6">
    <source>
        <dbReference type="SAM" id="MobiDB-lite"/>
    </source>
</evidence>
<evidence type="ECO:0000256" key="7">
    <source>
        <dbReference type="SAM" id="Phobius"/>
    </source>
</evidence>
<keyword evidence="3" id="KW-0378">Hydrolase</keyword>
<protein>
    <recommendedName>
        <fullName evidence="8">Peptidase S8/S53 domain-containing protein</fullName>
    </recommendedName>
</protein>